<reference evidence="2" key="2">
    <citation type="submission" date="2022-05" db="EMBL/GenBank/DDBJ databases">
        <title>Metagenome Sequencing of an Archaeal-Dominated Microbial Community from a Hot Spring at the Los Azufres Geothermal Field, Mexico.</title>
        <authorList>
            <person name="Marin-Paredes R."/>
            <person name="Martinez-Romero E."/>
            <person name="Servin-Garciduenas L.E."/>
        </authorList>
    </citation>
    <scope>NUCLEOTIDE SEQUENCE</scope>
    <source>
        <strain evidence="2">AZ1-454</strain>
    </source>
</reference>
<dbReference type="EMBL" id="JZWS01000007">
    <property type="protein sequence ID" value="KJR79459.1"/>
    <property type="molecule type" value="Genomic_DNA"/>
</dbReference>
<organism evidence="1">
    <name type="scientific">Candidatus Aramenus sulfurataquae</name>
    <dbReference type="NCBI Taxonomy" id="1326980"/>
    <lineage>
        <taxon>Archaea</taxon>
        <taxon>Thermoproteota</taxon>
        <taxon>Thermoprotei</taxon>
        <taxon>Sulfolobales</taxon>
        <taxon>Sulfolobaceae</taxon>
        <taxon>Candidatus Aramenus</taxon>
    </lineage>
</organism>
<proteinExistence type="predicted"/>
<evidence type="ECO:0000313" key="1">
    <source>
        <dbReference type="EMBL" id="KJR79459.1"/>
    </source>
</evidence>
<evidence type="ECO:0000313" key="2">
    <source>
        <dbReference type="EMBL" id="MCL7344172.1"/>
    </source>
</evidence>
<name>A0A0F2LRK2_9CREN</name>
<gene>
    <name evidence="2" type="ORF">TQ35_006325</name>
    <name evidence="1" type="ORF">TQ35_01840</name>
</gene>
<comment type="caution">
    <text evidence="1">The sequence shown here is derived from an EMBL/GenBank/DDBJ whole genome shotgun (WGS) entry which is preliminary data.</text>
</comment>
<accession>A0A0F2LRK2</accession>
<sequence length="116" mass="13402">MSIEEEIVNALKSAGAEVGQWKEVSERPGRAPFAKELEYKVQDLMWGKVHLRLTGEIYVHVISKLPFNWKDRLKELKLSGEVVDAAGGLMWLQEQSPTDLLKDLEFLRDYLFKLKK</sequence>
<protein>
    <submittedName>
        <fullName evidence="1">Succinate dehydrogenase</fullName>
    </submittedName>
</protein>
<dbReference type="EMBL" id="JZWS02000005">
    <property type="protein sequence ID" value="MCL7344172.1"/>
    <property type="molecule type" value="Genomic_DNA"/>
</dbReference>
<dbReference type="AlphaFoldDB" id="A0A0F2LRK2"/>
<reference evidence="1" key="1">
    <citation type="submission" date="2015-03" db="EMBL/GenBank/DDBJ databases">
        <title>Metagenome Sequencing of an Archaeal-Dominated Microbial Community from a Hot Spring at the Los Azufres Geothermal Field, Mexico.</title>
        <authorList>
            <person name="Servin-Garciduenas L.E."/>
            <person name="Martinez-Romero E."/>
        </authorList>
    </citation>
    <scope>NUCLEOTIDE SEQUENCE [LARGE SCALE GENOMIC DNA]</scope>
    <source>
        <strain evidence="1">AZ1-454</strain>
    </source>
</reference>